<evidence type="ECO:0000256" key="3">
    <source>
        <dbReference type="ARBA" id="ARBA00022801"/>
    </source>
</evidence>
<protein>
    <submittedName>
        <fullName evidence="5">VRR-NUC domain-containing protein</fullName>
    </submittedName>
</protein>
<dbReference type="GO" id="GO:0004518">
    <property type="term" value="F:nuclease activity"/>
    <property type="evidence" value="ECO:0007669"/>
    <property type="project" value="UniProtKB-KW"/>
</dbReference>
<evidence type="ECO:0000256" key="1">
    <source>
        <dbReference type="ARBA" id="ARBA00001946"/>
    </source>
</evidence>
<reference evidence="5 6" key="1">
    <citation type="submission" date="2019-10" db="EMBL/GenBank/DDBJ databases">
        <title>Draft genome sequences of Lactobacillus strains.</title>
        <authorList>
            <person name="Cho G.-S."/>
            <person name="Fagbemigun O."/>
            <person name="Brinks E."/>
            <person name="Franz C.M.A.P."/>
        </authorList>
    </citation>
    <scope>NUCLEOTIDE SEQUENCE [LARGE SCALE GENOMIC DNA]</scope>
    <source>
        <strain evidence="5 6">313</strain>
    </source>
</reference>
<keyword evidence="3" id="KW-0378">Hydrolase</keyword>
<keyword evidence="2" id="KW-0540">Nuclease</keyword>
<comment type="cofactor">
    <cofactor evidence="1">
        <name>Mg(2+)</name>
        <dbReference type="ChEBI" id="CHEBI:18420"/>
    </cofactor>
</comment>
<organism evidence="5 6">
    <name type="scientific">Lactobacillus helveticus</name>
    <name type="common">Lactobacillus suntoryeus</name>
    <dbReference type="NCBI Taxonomy" id="1587"/>
    <lineage>
        <taxon>Bacteria</taxon>
        <taxon>Bacillati</taxon>
        <taxon>Bacillota</taxon>
        <taxon>Bacilli</taxon>
        <taxon>Lactobacillales</taxon>
        <taxon>Lactobacillaceae</taxon>
        <taxon>Lactobacillus</taxon>
    </lineage>
</organism>
<dbReference type="InterPro" id="IPR014883">
    <property type="entry name" value="VRR_NUC"/>
</dbReference>
<dbReference type="AlphaFoldDB" id="A0A6A7K0Z8"/>
<proteinExistence type="predicted"/>
<dbReference type="GO" id="GO:0003676">
    <property type="term" value="F:nucleic acid binding"/>
    <property type="evidence" value="ECO:0007669"/>
    <property type="project" value="InterPro"/>
</dbReference>
<evidence type="ECO:0000259" key="4">
    <source>
        <dbReference type="SMART" id="SM00990"/>
    </source>
</evidence>
<dbReference type="GO" id="GO:0016788">
    <property type="term" value="F:hydrolase activity, acting on ester bonds"/>
    <property type="evidence" value="ECO:0007669"/>
    <property type="project" value="InterPro"/>
</dbReference>
<name>A0A6A7K0Z8_LACHE</name>
<dbReference type="Gene3D" id="3.40.1350.10">
    <property type="match status" value="1"/>
</dbReference>
<gene>
    <name evidence="5" type="ORF">GDZ32_04050</name>
</gene>
<dbReference type="SMART" id="SM00990">
    <property type="entry name" value="VRR_NUC"/>
    <property type="match status" value="1"/>
</dbReference>
<accession>A0A6A7K0Z8</accession>
<dbReference type="Proteomes" id="UP000430466">
    <property type="component" value="Unassembled WGS sequence"/>
</dbReference>
<dbReference type="InterPro" id="IPR011856">
    <property type="entry name" value="tRNA_endonuc-like_dom_sf"/>
</dbReference>
<comment type="caution">
    <text evidence="5">The sequence shown here is derived from an EMBL/GenBank/DDBJ whole genome shotgun (WGS) entry which is preliminary data.</text>
</comment>
<feature type="domain" description="VRR-NUC" evidence="4">
    <location>
        <begin position="11"/>
        <end position="105"/>
    </location>
</feature>
<dbReference type="Pfam" id="PF08774">
    <property type="entry name" value="VRR_NUC"/>
    <property type="match status" value="1"/>
</dbReference>
<evidence type="ECO:0000313" key="6">
    <source>
        <dbReference type="Proteomes" id="UP000430466"/>
    </source>
</evidence>
<evidence type="ECO:0000256" key="2">
    <source>
        <dbReference type="ARBA" id="ARBA00022722"/>
    </source>
</evidence>
<dbReference type="EMBL" id="WHOE01000024">
    <property type="protein sequence ID" value="MPW14188.1"/>
    <property type="molecule type" value="Genomic_DNA"/>
</dbReference>
<evidence type="ECO:0000313" key="5">
    <source>
        <dbReference type="EMBL" id="MPW14188.1"/>
    </source>
</evidence>
<sequence length="120" mass="13611">MQSVSGSNSIKSEHAIQNEIQIALSQHKCSVFRTNVGKVQTIDHRWFDAGLPQGHPDLYGFRWVDNQVFYIEVKSKTGKPRTDQIRFHEFLQSHNVIHGIARNVQDALMIVDGGLTGYGY</sequence>